<evidence type="ECO:0000313" key="1">
    <source>
        <dbReference type="EMBL" id="CUU56147.1"/>
    </source>
</evidence>
<dbReference type="InterPro" id="IPR016024">
    <property type="entry name" value="ARM-type_fold"/>
</dbReference>
<keyword evidence="2" id="KW-1185">Reference proteome</keyword>
<dbReference type="EMBL" id="FAOZ01000007">
    <property type="protein sequence ID" value="CUU56147.1"/>
    <property type="molecule type" value="Genomic_DNA"/>
</dbReference>
<organism evidence="1 2">
    <name type="scientific">Parafrankia irregularis</name>
    <dbReference type="NCBI Taxonomy" id="795642"/>
    <lineage>
        <taxon>Bacteria</taxon>
        <taxon>Bacillati</taxon>
        <taxon>Actinomycetota</taxon>
        <taxon>Actinomycetes</taxon>
        <taxon>Frankiales</taxon>
        <taxon>Frankiaceae</taxon>
        <taxon>Parafrankia</taxon>
    </lineage>
</organism>
<proteinExistence type="predicted"/>
<protein>
    <submittedName>
        <fullName evidence="1">HEAT repeat-containing protein</fullName>
    </submittedName>
</protein>
<evidence type="ECO:0000313" key="2">
    <source>
        <dbReference type="Proteomes" id="UP000198802"/>
    </source>
</evidence>
<dbReference type="SUPFAM" id="SSF48371">
    <property type="entry name" value="ARM repeat"/>
    <property type="match status" value="1"/>
</dbReference>
<name>A0A0S4QKY6_9ACTN</name>
<dbReference type="Proteomes" id="UP000198802">
    <property type="component" value="Unassembled WGS sequence"/>
</dbReference>
<sequence>MQEVVPINATDGTPRSTRVADALGARDSSVRLQAALAAGSDPDPGVLETLVERCAVEPDFFVRDMLSWALTRLPPEATLPRLRRELGSERPAARSQALHTLSKIGDRSAWAWITAALLHDADDEVARTAWRVAVALAPADSRSGLVDELITELGRGGRDLRRSLSRALVELGDVIEPALEKAAAGPDPAAAAHARATGVLLRAPETAFDAAIDEAKRVVALGPEGAAATAGTKAAEGAGATGAADC</sequence>
<accession>A0A0S4QKY6</accession>
<reference evidence="2" key="1">
    <citation type="submission" date="2015-11" db="EMBL/GenBank/DDBJ databases">
        <authorList>
            <person name="Varghese N."/>
        </authorList>
    </citation>
    <scope>NUCLEOTIDE SEQUENCE [LARGE SCALE GENOMIC DNA]</scope>
    <source>
        <strain evidence="2">DSM 45899</strain>
    </source>
</reference>
<dbReference type="Pfam" id="PF13646">
    <property type="entry name" value="HEAT_2"/>
    <property type="match status" value="1"/>
</dbReference>
<dbReference type="InterPro" id="IPR011989">
    <property type="entry name" value="ARM-like"/>
</dbReference>
<dbReference type="Gene3D" id="1.25.10.10">
    <property type="entry name" value="Leucine-rich Repeat Variant"/>
    <property type="match status" value="1"/>
</dbReference>
<gene>
    <name evidence="1" type="ORF">Ga0074812_10731</name>
</gene>
<dbReference type="AlphaFoldDB" id="A0A0S4QKY6"/>
<dbReference type="RefSeq" id="WP_091275924.1">
    <property type="nucleotide sequence ID" value="NZ_FAOZ01000007.1"/>
</dbReference>